<keyword evidence="3 6" id="KW-1133">Transmembrane helix</keyword>
<keyword evidence="9" id="KW-1185">Reference proteome</keyword>
<dbReference type="OrthoDB" id="5241662at2759"/>
<dbReference type="GeneID" id="68358793"/>
<keyword evidence="2 6" id="KW-0812">Transmembrane</keyword>
<dbReference type="PANTHER" id="PTHR37451">
    <property type="entry name" value="MARVEL DOMAIN"/>
    <property type="match status" value="1"/>
</dbReference>
<evidence type="ECO:0000313" key="9">
    <source>
        <dbReference type="Proteomes" id="UP000824596"/>
    </source>
</evidence>
<gene>
    <name evidence="8" type="ORF">HRG_09664</name>
</gene>
<organism evidence="8 9">
    <name type="scientific">Hirsutella rhossiliensis</name>
    <dbReference type="NCBI Taxonomy" id="111463"/>
    <lineage>
        <taxon>Eukaryota</taxon>
        <taxon>Fungi</taxon>
        <taxon>Dikarya</taxon>
        <taxon>Ascomycota</taxon>
        <taxon>Pezizomycotina</taxon>
        <taxon>Sordariomycetes</taxon>
        <taxon>Hypocreomycetidae</taxon>
        <taxon>Hypocreales</taxon>
        <taxon>Ophiocordycipitaceae</taxon>
        <taxon>Hirsutella</taxon>
    </lineage>
</organism>
<feature type="compositionally biased region" description="Polar residues" evidence="5">
    <location>
        <begin position="195"/>
        <end position="207"/>
    </location>
</feature>
<evidence type="ECO:0000256" key="3">
    <source>
        <dbReference type="ARBA" id="ARBA00022989"/>
    </source>
</evidence>
<evidence type="ECO:0000256" key="2">
    <source>
        <dbReference type="ARBA" id="ARBA00022692"/>
    </source>
</evidence>
<name>A0A9P8MN05_9HYPO</name>
<feature type="transmembrane region" description="Helical" evidence="6">
    <location>
        <begin position="92"/>
        <end position="116"/>
    </location>
</feature>
<sequence length="315" mass="34849">MYAMEQQPPSQQQQHQGYQGHRDILSTPVWLLAIRIAQAVLSVVILGLAASVVHDAYLDELGLAIAISLITVLIVTYFVVTEKVAACQPAYHIVAVLALDAFLLVLWLATFAAVAARRARFVFDVAVDGCSNNGDLFNSKTCFVKRAVILFKRGADTMSAAAGIGALVWILFIVTFVWTLVHFLKGRKQGRFPLSTGSTATAETNQMDPKVEQQQQYQTPIQQPQVHGQYQQPTPTQSPPPQPAQSPYQQQPPFSPPPAGTYPPTQGQQQQQHPYRQYPQYSQPQPQAYQQPVQPVQPVGSELPAQQPPQTYQHQ</sequence>
<comment type="caution">
    <text evidence="8">The sequence shown here is derived from an EMBL/GenBank/DDBJ whole genome shotgun (WGS) entry which is preliminary data.</text>
</comment>
<accession>A0A9P8MN05</accession>
<feature type="transmembrane region" description="Helical" evidence="6">
    <location>
        <begin position="29"/>
        <end position="49"/>
    </location>
</feature>
<reference evidence="8" key="1">
    <citation type="submission" date="2021-09" db="EMBL/GenBank/DDBJ databases">
        <title>A high-quality genome of the endoparasitic fungus Hirsutella rhossiliensis with a comparison of Hirsutella genomes reveals transposable elements contributing to genome size variation.</title>
        <authorList>
            <person name="Lin R."/>
            <person name="Jiao Y."/>
            <person name="Sun X."/>
            <person name="Ling J."/>
            <person name="Xie B."/>
            <person name="Cheng X."/>
        </authorList>
    </citation>
    <scope>NUCLEOTIDE SEQUENCE</scope>
    <source>
        <strain evidence="8">HR02</strain>
    </source>
</reference>
<feature type="transmembrane region" description="Helical" evidence="6">
    <location>
        <begin position="160"/>
        <end position="181"/>
    </location>
</feature>
<evidence type="ECO:0000313" key="8">
    <source>
        <dbReference type="EMBL" id="KAH0959203.1"/>
    </source>
</evidence>
<dbReference type="GO" id="GO:0016020">
    <property type="term" value="C:membrane"/>
    <property type="evidence" value="ECO:0007669"/>
    <property type="project" value="UniProtKB-SubCell"/>
</dbReference>
<feature type="transmembrane region" description="Helical" evidence="6">
    <location>
        <begin position="61"/>
        <end position="80"/>
    </location>
</feature>
<proteinExistence type="predicted"/>
<protein>
    <submittedName>
        <fullName evidence="8">Membrane-associating domain-containing protein</fullName>
    </submittedName>
</protein>
<evidence type="ECO:0000256" key="4">
    <source>
        <dbReference type="ARBA" id="ARBA00023136"/>
    </source>
</evidence>
<feature type="compositionally biased region" description="Low complexity" evidence="5">
    <location>
        <begin position="213"/>
        <end position="235"/>
    </location>
</feature>
<dbReference type="Proteomes" id="UP000824596">
    <property type="component" value="Unassembled WGS sequence"/>
</dbReference>
<feature type="domain" description="MARVEL" evidence="7">
    <location>
        <begin position="31"/>
        <end position="177"/>
    </location>
</feature>
<keyword evidence="4 6" id="KW-0472">Membrane</keyword>
<evidence type="ECO:0000256" key="5">
    <source>
        <dbReference type="SAM" id="MobiDB-lite"/>
    </source>
</evidence>
<dbReference type="AlphaFoldDB" id="A0A9P8MN05"/>
<dbReference type="EMBL" id="JAIZPD010000013">
    <property type="protein sequence ID" value="KAH0959203.1"/>
    <property type="molecule type" value="Genomic_DNA"/>
</dbReference>
<comment type="subcellular location">
    <subcellularLocation>
        <location evidence="1">Membrane</location>
        <topology evidence="1">Multi-pass membrane protein</topology>
    </subcellularLocation>
</comment>
<evidence type="ECO:0000256" key="6">
    <source>
        <dbReference type="SAM" id="Phobius"/>
    </source>
</evidence>
<dbReference type="RefSeq" id="XP_044716716.1">
    <property type="nucleotide sequence ID" value="XM_044868135.1"/>
</dbReference>
<evidence type="ECO:0000256" key="1">
    <source>
        <dbReference type="ARBA" id="ARBA00004141"/>
    </source>
</evidence>
<dbReference type="Pfam" id="PF01284">
    <property type="entry name" value="MARVEL"/>
    <property type="match status" value="1"/>
</dbReference>
<dbReference type="InterPro" id="IPR008253">
    <property type="entry name" value="Marvel"/>
</dbReference>
<feature type="region of interest" description="Disordered" evidence="5">
    <location>
        <begin position="194"/>
        <end position="315"/>
    </location>
</feature>
<dbReference type="PANTHER" id="PTHR37451:SF4">
    <property type="entry name" value="MARVEL DOMAIN-CONTAINING PROTEIN"/>
    <property type="match status" value="1"/>
</dbReference>
<feature type="compositionally biased region" description="Low complexity" evidence="5">
    <location>
        <begin position="262"/>
        <end position="298"/>
    </location>
</feature>
<evidence type="ECO:0000259" key="7">
    <source>
        <dbReference type="Pfam" id="PF01284"/>
    </source>
</evidence>